<dbReference type="InterPro" id="IPR012131">
    <property type="entry name" value="Hstdl_DH"/>
</dbReference>
<dbReference type="CDD" id="cd06572">
    <property type="entry name" value="Histidinol_dh"/>
    <property type="match status" value="1"/>
</dbReference>
<evidence type="ECO:0000256" key="5">
    <source>
        <dbReference type="ARBA" id="ARBA00022605"/>
    </source>
</evidence>
<keyword evidence="10 12" id="KW-0368">Histidine biosynthesis</keyword>
<evidence type="ECO:0000256" key="13">
    <source>
        <dbReference type="PIRNR" id="PIRNR000099"/>
    </source>
</evidence>
<evidence type="ECO:0000256" key="10">
    <source>
        <dbReference type="ARBA" id="ARBA00023102"/>
    </source>
</evidence>
<dbReference type="InterPro" id="IPR022695">
    <property type="entry name" value="Histidinol_DH_monofunct"/>
</dbReference>
<feature type="active site" description="Proton acceptor" evidence="12 14">
    <location>
        <position position="321"/>
    </location>
</feature>
<sequence length="423" mass="45429">MLDFVDFDEKYLIRPADSNPVLRKTVQEIVEDVKKRGDAALYDYASRFDGGIDSLFVSSDEIEASVSQVSDELKAAIDNAMANIRKFHEAEMPEGEVVETAEGVVCSRRIVSIERCGLYVPGGTAPLVSTVLMLAVPASIAGCREIILSTPAKNNKVDPAILYAARQAGVTRILKSGGAQAIAAMAYGTESVPRCFKLFGPGNSFVAEAKKIVSADVAIDMVAGPSEVMVVIDGTSDPEYAASDLLSQAEHGKDSQSMLVIRAESREEAEAIYDKVREAVDNELSIIGRHEYMLPSLSHSYAFPVYSDEEAVRIINSYAPEHLIINTENPDAVLDGVENAGSIFLGPYSPESAGDYASGTNHTLPTSGWAVSSSGVSVDSFIKKITVQRLTKKGLENISGSVLRLSEAEGLRAHGYAVEVRLK</sequence>
<feature type="binding site" evidence="12 16">
    <location>
        <position position="409"/>
    </location>
    <ligand>
        <name>substrate</name>
    </ligand>
</feature>
<dbReference type="NCBIfam" id="TIGR00069">
    <property type="entry name" value="hisD"/>
    <property type="match status" value="1"/>
</dbReference>
<dbReference type="EC" id="1.1.1.23" evidence="4 12"/>
<evidence type="ECO:0000256" key="8">
    <source>
        <dbReference type="ARBA" id="ARBA00023002"/>
    </source>
</evidence>
<dbReference type="GO" id="GO:0004399">
    <property type="term" value="F:histidinol dehydrogenase activity"/>
    <property type="evidence" value="ECO:0007669"/>
    <property type="project" value="UniProtKB-UniRule"/>
</dbReference>
<feature type="binding site" evidence="12 17">
    <location>
        <position position="414"/>
    </location>
    <ligand>
        <name>Zn(2+)</name>
        <dbReference type="ChEBI" id="CHEBI:29105"/>
    </ligand>
</feature>
<feature type="binding site" evidence="12 16">
    <location>
        <position position="414"/>
    </location>
    <ligand>
        <name>substrate</name>
    </ligand>
</feature>
<evidence type="ECO:0000256" key="3">
    <source>
        <dbReference type="ARBA" id="ARBA00010178"/>
    </source>
</evidence>
<dbReference type="HAMAP" id="MF_01024">
    <property type="entry name" value="HisD"/>
    <property type="match status" value="1"/>
</dbReference>
<dbReference type="PROSITE" id="PS00611">
    <property type="entry name" value="HISOL_DEHYDROGENASE"/>
    <property type="match status" value="1"/>
</dbReference>
<dbReference type="InterPro" id="IPR001692">
    <property type="entry name" value="Histidinol_DH_CS"/>
</dbReference>
<evidence type="ECO:0000256" key="11">
    <source>
        <dbReference type="ARBA" id="ARBA00049489"/>
    </source>
</evidence>
<feature type="binding site" evidence="12 16">
    <location>
        <position position="355"/>
    </location>
    <ligand>
        <name>substrate</name>
    </ligand>
</feature>
<dbReference type="SUPFAM" id="SSF53720">
    <property type="entry name" value="ALDH-like"/>
    <property type="match status" value="1"/>
</dbReference>
<evidence type="ECO:0000313" key="20">
    <source>
        <dbReference type="Proteomes" id="UP000810292"/>
    </source>
</evidence>
<evidence type="ECO:0000256" key="14">
    <source>
        <dbReference type="PIRSR" id="PIRSR000099-1"/>
    </source>
</evidence>
<dbReference type="Pfam" id="PF00815">
    <property type="entry name" value="Histidinol_dh"/>
    <property type="match status" value="1"/>
</dbReference>
<keyword evidence="7 12" id="KW-0862">Zinc</keyword>
<keyword evidence="6 12" id="KW-0479">Metal-binding</keyword>
<dbReference type="GO" id="GO:0000105">
    <property type="term" value="P:L-histidine biosynthetic process"/>
    <property type="evidence" value="ECO:0007669"/>
    <property type="project" value="UniProtKB-UniRule"/>
</dbReference>
<proteinExistence type="inferred from homology"/>
<dbReference type="EMBL" id="JADIMF010000108">
    <property type="protein sequence ID" value="MBO8469482.1"/>
    <property type="molecule type" value="Genomic_DNA"/>
</dbReference>
<dbReference type="Proteomes" id="UP000810292">
    <property type="component" value="Unassembled WGS sequence"/>
</dbReference>
<dbReference type="PANTHER" id="PTHR21256">
    <property type="entry name" value="HISTIDINOL DEHYDROGENASE HDH"/>
    <property type="match status" value="1"/>
</dbReference>
<feature type="binding site" evidence="12 15">
    <location>
        <position position="180"/>
    </location>
    <ligand>
        <name>NAD(+)</name>
        <dbReference type="ChEBI" id="CHEBI:57540"/>
    </ligand>
</feature>
<dbReference type="GO" id="GO:0005829">
    <property type="term" value="C:cytosol"/>
    <property type="evidence" value="ECO:0007669"/>
    <property type="project" value="TreeGrafter"/>
</dbReference>
<comment type="function">
    <text evidence="1 12">Catalyzes the sequential NAD-dependent oxidations of L-histidinol to L-histidinaldehyde and then to L-histidine.</text>
</comment>
<feature type="binding site" evidence="12 16">
    <location>
        <position position="226"/>
    </location>
    <ligand>
        <name>substrate</name>
    </ligand>
</feature>
<comment type="pathway">
    <text evidence="2 12">Amino-acid biosynthesis; L-histidine biosynthesis; L-histidine from 5-phospho-alpha-D-ribose 1-diphosphate: step 9/9.</text>
</comment>
<feature type="binding site" evidence="12 16">
    <location>
        <position position="322"/>
    </location>
    <ligand>
        <name>substrate</name>
    </ligand>
</feature>
<evidence type="ECO:0000256" key="1">
    <source>
        <dbReference type="ARBA" id="ARBA00003850"/>
    </source>
</evidence>
<reference evidence="19" key="1">
    <citation type="submission" date="2020-10" db="EMBL/GenBank/DDBJ databases">
        <authorList>
            <person name="Gilroy R."/>
        </authorList>
    </citation>
    <scope>NUCLEOTIDE SEQUENCE</scope>
    <source>
        <strain evidence="19">14700</strain>
    </source>
</reference>
<feature type="binding site" evidence="12 17">
    <location>
        <position position="248"/>
    </location>
    <ligand>
        <name>Zn(2+)</name>
        <dbReference type="ChEBI" id="CHEBI:29105"/>
    </ligand>
</feature>
<evidence type="ECO:0000256" key="6">
    <source>
        <dbReference type="ARBA" id="ARBA00022723"/>
    </source>
</evidence>
<feature type="binding site" evidence="12 17">
    <location>
        <position position="251"/>
    </location>
    <ligand>
        <name>Zn(2+)</name>
        <dbReference type="ChEBI" id="CHEBI:29105"/>
    </ligand>
</feature>
<dbReference type="PANTHER" id="PTHR21256:SF2">
    <property type="entry name" value="HISTIDINE BIOSYNTHESIS TRIFUNCTIONAL PROTEIN"/>
    <property type="match status" value="1"/>
</dbReference>
<feature type="binding site" evidence="12 15">
    <location>
        <position position="203"/>
    </location>
    <ligand>
        <name>NAD(+)</name>
        <dbReference type="ChEBI" id="CHEBI:57540"/>
    </ligand>
</feature>
<feature type="binding site" evidence="12 16">
    <location>
        <position position="251"/>
    </location>
    <ligand>
        <name>substrate</name>
    </ligand>
</feature>
<feature type="binding site" evidence="12 15">
    <location>
        <position position="119"/>
    </location>
    <ligand>
        <name>NAD(+)</name>
        <dbReference type="ChEBI" id="CHEBI:57540"/>
    </ligand>
</feature>
<dbReference type="PRINTS" id="PR00083">
    <property type="entry name" value="HOLDHDRGNASE"/>
</dbReference>
<dbReference type="GO" id="GO:0051287">
    <property type="term" value="F:NAD binding"/>
    <property type="evidence" value="ECO:0007669"/>
    <property type="project" value="InterPro"/>
</dbReference>
<dbReference type="FunFam" id="3.40.50.1980:FF:000001">
    <property type="entry name" value="Histidinol dehydrogenase"/>
    <property type="match status" value="1"/>
</dbReference>
<evidence type="ECO:0000313" key="19">
    <source>
        <dbReference type="EMBL" id="MBO8469482.1"/>
    </source>
</evidence>
<feature type="active site" description="Proton acceptor" evidence="12 14">
    <location>
        <position position="322"/>
    </location>
</feature>
<comment type="similarity">
    <text evidence="3 12 13 18">Belongs to the histidinol dehydrogenase family.</text>
</comment>
<keyword evidence="5 12" id="KW-0028">Amino-acid biosynthesis</keyword>
<comment type="catalytic activity">
    <reaction evidence="11 12">
        <text>L-histidinol + 2 NAD(+) + H2O = L-histidine + 2 NADH + 3 H(+)</text>
        <dbReference type="Rhea" id="RHEA:20641"/>
        <dbReference type="ChEBI" id="CHEBI:15377"/>
        <dbReference type="ChEBI" id="CHEBI:15378"/>
        <dbReference type="ChEBI" id="CHEBI:57540"/>
        <dbReference type="ChEBI" id="CHEBI:57595"/>
        <dbReference type="ChEBI" id="CHEBI:57699"/>
        <dbReference type="ChEBI" id="CHEBI:57945"/>
        <dbReference type="EC" id="1.1.1.23"/>
    </reaction>
</comment>
<feature type="binding site" evidence="12 17">
    <location>
        <position position="355"/>
    </location>
    <ligand>
        <name>Zn(2+)</name>
        <dbReference type="ChEBI" id="CHEBI:29105"/>
    </ligand>
</feature>
<evidence type="ECO:0000256" key="12">
    <source>
        <dbReference type="HAMAP-Rule" id="MF_01024"/>
    </source>
</evidence>
<evidence type="ECO:0000256" key="17">
    <source>
        <dbReference type="PIRSR" id="PIRSR000099-4"/>
    </source>
</evidence>
<protein>
    <recommendedName>
        <fullName evidence="4 12">Histidinol dehydrogenase</fullName>
        <shortName evidence="12">HDH</shortName>
        <ecNumber evidence="4 12">1.1.1.23</ecNumber>
    </recommendedName>
</protein>
<evidence type="ECO:0000256" key="9">
    <source>
        <dbReference type="ARBA" id="ARBA00023027"/>
    </source>
</evidence>
<keyword evidence="9 12" id="KW-0520">NAD</keyword>
<organism evidence="19 20">
    <name type="scientific">Candidatus Ornithospirochaeta stercoravium</name>
    <dbReference type="NCBI Taxonomy" id="2840897"/>
    <lineage>
        <taxon>Bacteria</taxon>
        <taxon>Pseudomonadati</taxon>
        <taxon>Spirochaetota</taxon>
        <taxon>Spirochaetia</taxon>
        <taxon>Spirochaetales</taxon>
        <taxon>Spirochaetaceae</taxon>
        <taxon>Spirochaetaceae incertae sedis</taxon>
        <taxon>Candidatus Ornithospirochaeta</taxon>
    </lineage>
</organism>
<reference evidence="19" key="2">
    <citation type="journal article" date="2021" name="PeerJ">
        <title>Extensive microbial diversity within the chicken gut microbiome revealed by metagenomics and culture.</title>
        <authorList>
            <person name="Gilroy R."/>
            <person name="Ravi A."/>
            <person name="Getino M."/>
            <person name="Pursley I."/>
            <person name="Horton D.L."/>
            <person name="Alikhan N.F."/>
            <person name="Baker D."/>
            <person name="Gharbi K."/>
            <person name="Hall N."/>
            <person name="Watson M."/>
            <person name="Adriaenssens E.M."/>
            <person name="Foster-Nyarko E."/>
            <person name="Jarju S."/>
            <person name="Secka A."/>
            <person name="Antonio M."/>
            <person name="Oren A."/>
            <person name="Chaudhuri R.R."/>
            <person name="La Ragione R."/>
            <person name="Hildebrand F."/>
            <person name="Pallen M.J."/>
        </authorList>
    </citation>
    <scope>NUCLEOTIDE SEQUENCE</scope>
    <source>
        <strain evidence="19">14700</strain>
    </source>
</reference>
<keyword evidence="8 12" id="KW-0560">Oxidoreductase</keyword>
<evidence type="ECO:0000256" key="15">
    <source>
        <dbReference type="PIRSR" id="PIRSR000099-2"/>
    </source>
</evidence>
<dbReference type="AlphaFoldDB" id="A0A9D9IBS3"/>
<accession>A0A9D9IBS3</accession>
<comment type="cofactor">
    <cofactor evidence="12 17">
        <name>Zn(2+)</name>
        <dbReference type="ChEBI" id="CHEBI:29105"/>
    </cofactor>
    <text evidence="12 17">Binds 1 zinc ion per subunit.</text>
</comment>
<evidence type="ECO:0000256" key="4">
    <source>
        <dbReference type="ARBA" id="ARBA00012965"/>
    </source>
</evidence>
<evidence type="ECO:0000256" key="7">
    <source>
        <dbReference type="ARBA" id="ARBA00022833"/>
    </source>
</evidence>
<dbReference type="Gene3D" id="3.40.50.1980">
    <property type="entry name" value="Nitrogenase molybdenum iron protein domain"/>
    <property type="match status" value="2"/>
</dbReference>
<dbReference type="FunFam" id="3.40.50.1980:FF:000002">
    <property type="entry name" value="Histidinol dehydrogenase, chloroplastic"/>
    <property type="match status" value="1"/>
</dbReference>
<dbReference type="Gene3D" id="1.20.5.1300">
    <property type="match status" value="1"/>
</dbReference>
<evidence type="ECO:0000256" key="2">
    <source>
        <dbReference type="ARBA" id="ARBA00004940"/>
    </source>
</evidence>
<feature type="binding site" evidence="12 16">
    <location>
        <position position="248"/>
    </location>
    <ligand>
        <name>substrate</name>
    </ligand>
</feature>
<evidence type="ECO:0000256" key="18">
    <source>
        <dbReference type="RuleBase" id="RU004175"/>
    </source>
</evidence>
<dbReference type="PIRSF" id="PIRSF000099">
    <property type="entry name" value="Histidinol_dh"/>
    <property type="match status" value="1"/>
</dbReference>
<dbReference type="InterPro" id="IPR016161">
    <property type="entry name" value="Ald_DH/histidinol_DH"/>
</dbReference>
<dbReference type="GO" id="GO:0008270">
    <property type="term" value="F:zinc ion binding"/>
    <property type="evidence" value="ECO:0007669"/>
    <property type="project" value="UniProtKB-UniRule"/>
</dbReference>
<gene>
    <name evidence="12 19" type="primary">hisD</name>
    <name evidence="19" type="ORF">IAA72_06840</name>
</gene>
<evidence type="ECO:0000256" key="16">
    <source>
        <dbReference type="PIRSR" id="PIRSR000099-3"/>
    </source>
</evidence>
<name>A0A9D9IBS3_9SPIO</name>
<comment type="caution">
    <text evidence="19">The sequence shown here is derived from an EMBL/GenBank/DDBJ whole genome shotgun (WGS) entry which is preliminary data.</text>
</comment>